<evidence type="ECO:0000259" key="2">
    <source>
        <dbReference type="Pfam" id="PF05117"/>
    </source>
</evidence>
<feature type="domain" description="DUF695" evidence="2">
    <location>
        <begin position="6"/>
        <end position="132"/>
    </location>
</feature>
<reference evidence="3" key="1">
    <citation type="submission" date="2020-04" db="EMBL/GenBank/DDBJ databases">
        <authorList>
            <person name="Zhang T."/>
        </authorList>
    </citation>
    <scope>NUCLEOTIDE SEQUENCE</scope>
    <source>
        <strain evidence="3">HKST-UBA01</strain>
    </source>
</reference>
<protein>
    <submittedName>
        <fullName evidence="3">DUF695 domain-containing protein</fullName>
    </submittedName>
</protein>
<dbReference type="InterPro" id="IPR016097">
    <property type="entry name" value="DUF695"/>
</dbReference>
<dbReference type="Pfam" id="PF05117">
    <property type="entry name" value="DUF695"/>
    <property type="match status" value="1"/>
</dbReference>
<evidence type="ECO:0000313" key="4">
    <source>
        <dbReference type="Proteomes" id="UP000697710"/>
    </source>
</evidence>
<organism evidence="3 4">
    <name type="scientific">Eiseniibacteriota bacterium</name>
    <dbReference type="NCBI Taxonomy" id="2212470"/>
    <lineage>
        <taxon>Bacteria</taxon>
        <taxon>Candidatus Eiseniibacteriota</taxon>
    </lineage>
</organism>
<dbReference type="Proteomes" id="UP000697710">
    <property type="component" value="Unassembled WGS sequence"/>
</dbReference>
<evidence type="ECO:0000256" key="1">
    <source>
        <dbReference type="SAM" id="MobiDB-lite"/>
    </source>
</evidence>
<dbReference type="AlphaFoldDB" id="A0A956LZA5"/>
<reference evidence="3" key="2">
    <citation type="journal article" date="2021" name="Microbiome">
        <title>Successional dynamics and alternative stable states in a saline activated sludge microbial community over 9 years.</title>
        <authorList>
            <person name="Wang Y."/>
            <person name="Ye J."/>
            <person name="Ju F."/>
            <person name="Liu L."/>
            <person name="Boyd J.A."/>
            <person name="Deng Y."/>
            <person name="Parks D.H."/>
            <person name="Jiang X."/>
            <person name="Yin X."/>
            <person name="Woodcroft B.J."/>
            <person name="Tyson G.W."/>
            <person name="Hugenholtz P."/>
            <person name="Polz M.F."/>
            <person name="Zhang T."/>
        </authorList>
    </citation>
    <scope>NUCLEOTIDE SEQUENCE</scope>
    <source>
        <strain evidence="3">HKST-UBA01</strain>
    </source>
</reference>
<feature type="region of interest" description="Disordered" evidence="1">
    <location>
        <begin position="116"/>
        <end position="140"/>
    </location>
</feature>
<evidence type="ECO:0000313" key="3">
    <source>
        <dbReference type="EMBL" id="MCA9727757.1"/>
    </source>
</evidence>
<dbReference type="EMBL" id="JAGQHR010000230">
    <property type="protein sequence ID" value="MCA9727757.1"/>
    <property type="molecule type" value="Genomic_DNA"/>
</dbReference>
<sequence>MNADEDKWDLLRGTYEDNPVMIRARQFAGGIDRAAYPIRLNVFWRMTAPDENGLASSADAPILRAFEERLVQAVDHDGQSVLSVVITCNGQREYVLHTADASEFLRRLTEMPQEEDPYPIEIHKTDDPDWDYDQAVTETT</sequence>
<proteinExistence type="predicted"/>
<gene>
    <name evidence="3" type="ORF">KC729_08750</name>
</gene>
<comment type="caution">
    <text evidence="3">The sequence shown here is derived from an EMBL/GenBank/DDBJ whole genome shotgun (WGS) entry which is preliminary data.</text>
</comment>
<name>A0A956LZA5_UNCEI</name>
<accession>A0A956LZA5</accession>